<dbReference type="AlphaFoldDB" id="A0A9W9JEZ6"/>
<feature type="region of interest" description="Disordered" evidence="4">
    <location>
        <begin position="1"/>
        <end position="22"/>
    </location>
</feature>
<protein>
    <submittedName>
        <fullName evidence="6">PAS-associated C-terminal</fullName>
    </submittedName>
</protein>
<dbReference type="GO" id="GO:0005634">
    <property type="term" value="C:nucleus"/>
    <property type="evidence" value="ECO:0007669"/>
    <property type="project" value="TreeGrafter"/>
</dbReference>
<dbReference type="PROSITE" id="PS50113">
    <property type="entry name" value="PAC"/>
    <property type="match status" value="1"/>
</dbReference>
<evidence type="ECO:0000313" key="7">
    <source>
        <dbReference type="Proteomes" id="UP001150942"/>
    </source>
</evidence>
<gene>
    <name evidence="6" type="ORF">N7449_009253</name>
</gene>
<keyword evidence="3" id="KW-0157">Chromophore</keyword>
<dbReference type="Pfam" id="PF13426">
    <property type="entry name" value="PAS_9"/>
    <property type="match status" value="1"/>
</dbReference>
<dbReference type="Proteomes" id="UP001150942">
    <property type="component" value="Unassembled WGS sequence"/>
</dbReference>
<dbReference type="Gene3D" id="3.30.450.20">
    <property type="entry name" value="PAS domain"/>
    <property type="match status" value="1"/>
</dbReference>
<dbReference type="EMBL" id="JAPQKQ010000006">
    <property type="protein sequence ID" value="KAJ5193111.1"/>
    <property type="molecule type" value="Genomic_DNA"/>
</dbReference>
<evidence type="ECO:0000256" key="1">
    <source>
        <dbReference type="ARBA" id="ARBA00022630"/>
    </source>
</evidence>
<organism evidence="6 7">
    <name type="scientific">Penicillium cf. viridicatum</name>
    <dbReference type="NCBI Taxonomy" id="2972119"/>
    <lineage>
        <taxon>Eukaryota</taxon>
        <taxon>Fungi</taxon>
        <taxon>Dikarya</taxon>
        <taxon>Ascomycota</taxon>
        <taxon>Pezizomycotina</taxon>
        <taxon>Eurotiomycetes</taxon>
        <taxon>Eurotiomycetidae</taxon>
        <taxon>Eurotiales</taxon>
        <taxon>Aspergillaceae</taxon>
        <taxon>Penicillium</taxon>
    </lineage>
</organism>
<evidence type="ECO:0000256" key="3">
    <source>
        <dbReference type="ARBA" id="ARBA00022991"/>
    </source>
</evidence>
<reference evidence="6" key="1">
    <citation type="submission" date="2022-11" db="EMBL/GenBank/DDBJ databases">
        <authorList>
            <person name="Petersen C."/>
        </authorList>
    </citation>
    <scope>NUCLEOTIDE SEQUENCE</scope>
    <source>
        <strain evidence="6">IBT 20477</strain>
    </source>
</reference>
<dbReference type="InterPro" id="IPR000014">
    <property type="entry name" value="PAS"/>
</dbReference>
<accession>A0A9W9JEZ6</accession>
<evidence type="ECO:0000259" key="5">
    <source>
        <dbReference type="PROSITE" id="PS50113"/>
    </source>
</evidence>
<dbReference type="SUPFAM" id="SSF55785">
    <property type="entry name" value="PYP-like sensor domain (PAS domain)"/>
    <property type="match status" value="1"/>
</dbReference>
<keyword evidence="2" id="KW-0288">FMN</keyword>
<feature type="compositionally biased region" description="Polar residues" evidence="4">
    <location>
        <begin position="564"/>
        <end position="573"/>
    </location>
</feature>
<keyword evidence="1" id="KW-0285">Flavoprotein</keyword>
<evidence type="ECO:0000313" key="6">
    <source>
        <dbReference type="EMBL" id="KAJ5193111.1"/>
    </source>
</evidence>
<evidence type="ECO:0000256" key="2">
    <source>
        <dbReference type="ARBA" id="ARBA00022643"/>
    </source>
</evidence>
<comment type="caution">
    <text evidence="6">The sequence shown here is derived from an EMBL/GenBank/DDBJ whole genome shotgun (WGS) entry which is preliminary data.</text>
</comment>
<sequence length="701" mass="78043">MEPPCIPDNRPYKRHSAVSSTPTVVEPDDFIAHFKTSARNSWCSHSLGQAYEPLTFGQPAIGRPHMGPQERSIPRFNTNSVSNGTYNNEQYVRKPSVDQESVADSTATLDLGYHAIGQLSRHEKHSSTSTGHQTFDQRSLRTIFLDEQSVGNQSLGHYSICGPPGGYLASPTSSTRDLHSSASNISLQRNFVTNELPILQQTNPNEGSEQFNPIIEENEEASFDLVAPYEGYAAPLHTLERQADLMFCSDHMLAILSNPRYLARFREFLAQERPGSFSTLTYYLNASKALKAIQYANALVCLAVDVPTSGIQTSEHPVGPTANIALEQRVQAALDALTAEELPAFITSTCVNITGKVVEERVRGTLPDKFKGTADALGEVFCLTDPSRPDNPIIFTSGEFHRTTQYGMDYVLGRNCRFLQGPKTNPNSVRRIREALKAGRHHSELFLNYRRDGSPFMNLLQMAPLCDNRGDIRYFIGAQIDVSGLAMEGAQMESLQNMQAQKENPETGGRIIQESKSEFQELGELLSPRELQNVREHGGNLFQPIMNEGPDHRLFLQDSDTESEVYTPSQGPQNPTPGPAPSISLTGVYKNYLLIRPYPSFKILFTSPSLQIPGMLQSSFLNRIGETGPKRDNIINAMMAGRSITARIKWMTKFNNHGRHRWIHCTPLLANNGRIGVWMVVVIDDDDESSVKWQGNWPTNN</sequence>
<dbReference type="InterPro" id="IPR000700">
    <property type="entry name" value="PAS-assoc_C"/>
</dbReference>
<feature type="region of interest" description="Disordered" evidence="4">
    <location>
        <begin position="560"/>
        <end position="581"/>
    </location>
</feature>
<proteinExistence type="predicted"/>
<reference evidence="6" key="2">
    <citation type="journal article" date="2023" name="IMA Fungus">
        <title>Comparative genomic study of the Penicillium genus elucidates a diverse pangenome and 15 lateral gene transfer events.</title>
        <authorList>
            <person name="Petersen C."/>
            <person name="Sorensen T."/>
            <person name="Nielsen M.R."/>
            <person name="Sondergaard T.E."/>
            <person name="Sorensen J.L."/>
            <person name="Fitzpatrick D.A."/>
            <person name="Frisvad J.C."/>
            <person name="Nielsen K.L."/>
        </authorList>
    </citation>
    <scope>NUCLEOTIDE SEQUENCE</scope>
    <source>
        <strain evidence="6">IBT 20477</strain>
    </source>
</reference>
<dbReference type="PANTHER" id="PTHR47429:SF9">
    <property type="entry name" value="PAS DOMAIN-CONTAINING PROTEIN"/>
    <property type="match status" value="1"/>
</dbReference>
<feature type="domain" description="PAC" evidence="5">
    <location>
        <begin position="441"/>
        <end position="494"/>
    </location>
</feature>
<dbReference type="OrthoDB" id="447251at2759"/>
<dbReference type="PANTHER" id="PTHR47429">
    <property type="entry name" value="PROTEIN TWIN LOV 1"/>
    <property type="match status" value="1"/>
</dbReference>
<keyword evidence="7" id="KW-1185">Reference proteome</keyword>
<dbReference type="InterPro" id="IPR035965">
    <property type="entry name" value="PAS-like_dom_sf"/>
</dbReference>
<evidence type="ECO:0000256" key="4">
    <source>
        <dbReference type="SAM" id="MobiDB-lite"/>
    </source>
</evidence>
<name>A0A9W9JEZ6_9EURO</name>